<dbReference type="SMART" id="SM00563">
    <property type="entry name" value="PlsC"/>
    <property type="match status" value="1"/>
</dbReference>
<dbReference type="PANTHER" id="PTHR10434">
    <property type="entry name" value="1-ACYL-SN-GLYCEROL-3-PHOSPHATE ACYLTRANSFERASE"/>
    <property type="match status" value="1"/>
</dbReference>
<evidence type="ECO:0000256" key="1">
    <source>
        <dbReference type="ARBA" id="ARBA00005189"/>
    </source>
</evidence>
<proteinExistence type="inferred from homology"/>
<dbReference type="GO" id="GO:0006654">
    <property type="term" value="P:phosphatidic acid biosynthetic process"/>
    <property type="evidence" value="ECO:0007669"/>
    <property type="project" value="TreeGrafter"/>
</dbReference>
<reference evidence="9 10" key="1">
    <citation type="submission" date="2020-11" db="EMBL/GenBank/DDBJ databases">
        <title>Draft genome sequencing of a Lachnospiraceae strain isolated from anoxic soil subjected to BSD treatment.</title>
        <authorList>
            <person name="Uek A."/>
            <person name="Tonouchi A."/>
        </authorList>
    </citation>
    <scope>NUCLEOTIDE SEQUENCE [LARGE SCALE GENOMIC DNA]</scope>
    <source>
        <strain evidence="9 10">TB5</strain>
    </source>
</reference>
<dbReference type="Pfam" id="PF01553">
    <property type="entry name" value="Acyltransferase"/>
    <property type="match status" value="1"/>
</dbReference>
<comment type="catalytic activity">
    <reaction evidence="7">
        <text>a 1-acyl-sn-glycero-3-phosphate + an acyl-CoA = a 1,2-diacyl-sn-glycero-3-phosphate + CoA</text>
        <dbReference type="Rhea" id="RHEA:19709"/>
        <dbReference type="ChEBI" id="CHEBI:57287"/>
        <dbReference type="ChEBI" id="CHEBI:57970"/>
        <dbReference type="ChEBI" id="CHEBI:58342"/>
        <dbReference type="ChEBI" id="CHEBI:58608"/>
        <dbReference type="EC" id="2.3.1.51"/>
    </reaction>
</comment>
<keyword evidence="4 7" id="KW-0808">Transferase</keyword>
<dbReference type="SUPFAM" id="SSF69593">
    <property type="entry name" value="Glycerol-3-phosphate (1)-acyltransferase"/>
    <property type="match status" value="1"/>
</dbReference>
<dbReference type="Proteomes" id="UP000595897">
    <property type="component" value="Chromosome"/>
</dbReference>
<keyword evidence="5 7" id="KW-0443">Lipid metabolism</keyword>
<evidence type="ECO:0000313" key="10">
    <source>
        <dbReference type="Proteomes" id="UP000595897"/>
    </source>
</evidence>
<dbReference type="GO" id="GO:0016020">
    <property type="term" value="C:membrane"/>
    <property type="evidence" value="ECO:0007669"/>
    <property type="project" value="InterPro"/>
</dbReference>
<evidence type="ECO:0000256" key="4">
    <source>
        <dbReference type="ARBA" id="ARBA00022679"/>
    </source>
</evidence>
<dbReference type="CDD" id="cd07989">
    <property type="entry name" value="LPLAT_AGPAT-like"/>
    <property type="match status" value="1"/>
</dbReference>
<comment type="similarity">
    <text evidence="2 7">Belongs to the 1-acyl-sn-glycerol-3-phosphate acyltransferase family.</text>
</comment>
<dbReference type="GO" id="GO:0003841">
    <property type="term" value="F:1-acylglycerol-3-phosphate O-acyltransferase activity"/>
    <property type="evidence" value="ECO:0007669"/>
    <property type="project" value="UniProtKB-UniRule"/>
</dbReference>
<dbReference type="EC" id="2.3.1.51" evidence="7"/>
<dbReference type="KEGG" id="ahb:bsdtb5_01150"/>
<evidence type="ECO:0000256" key="3">
    <source>
        <dbReference type="ARBA" id="ARBA00022516"/>
    </source>
</evidence>
<evidence type="ECO:0000256" key="5">
    <source>
        <dbReference type="ARBA" id="ARBA00023098"/>
    </source>
</evidence>
<evidence type="ECO:0000256" key="2">
    <source>
        <dbReference type="ARBA" id="ARBA00008655"/>
    </source>
</evidence>
<dbReference type="AlphaFoldDB" id="A0A7R7EHI6"/>
<comment type="pathway">
    <text evidence="1">Lipid metabolism.</text>
</comment>
<organism evidence="9 10">
    <name type="scientific">Anaeromicropila herbilytica</name>
    <dbReference type="NCBI Taxonomy" id="2785025"/>
    <lineage>
        <taxon>Bacteria</taxon>
        <taxon>Bacillati</taxon>
        <taxon>Bacillota</taxon>
        <taxon>Clostridia</taxon>
        <taxon>Lachnospirales</taxon>
        <taxon>Lachnospiraceae</taxon>
        <taxon>Anaeromicropila</taxon>
    </lineage>
</organism>
<keyword evidence="3 7" id="KW-0444">Lipid biosynthesis</keyword>
<evidence type="ECO:0000256" key="7">
    <source>
        <dbReference type="RuleBase" id="RU361267"/>
    </source>
</evidence>
<dbReference type="InterPro" id="IPR002123">
    <property type="entry name" value="Plipid/glycerol_acylTrfase"/>
</dbReference>
<dbReference type="InterPro" id="IPR004552">
    <property type="entry name" value="AGP_acyltrans"/>
</dbReference>
<keyword evidence="7" id="KW-0594">Phospholipid biosynthesis</keyword>
<keyword evidence="7" id="KW-1208">Phospholipid metabolism</keyword>
<dbReference type="RefSeq" id="WP_271714128.1">
    <property type="nucleotide sequence ID" value="NZ_AP024169.1"/>
</dbReference>
<evidence type="ECO:0000313" key="9">
    <source>
        <dbReference type="EMBL" id="BCN28820.1"/>
    </source>
</evidence>
<evidence type="ECO:0000256" key="6">
    <source>
        <dbReference type="ARBA" id="ARBA00023315"/>
    </source>
</evidence>
<accession>A0A7R7EHI6</accession>
<protein>
    <recommendedName>
        <fullName evidence="7">1-acyl-sn-glycerol-3-phosphate acyltransferase</fullName>
        <ecNumber evidence="7">2.3.1.51</ecNumber>
    </recommendedName>
</protein>
<name>A0A7R7EHI6_9FIRM</name>
<evidence type="ECO:0000259" key="8">
    <source>
        <dbReference type="SMART" id="SM00563"/>
    </source>
</evidence>
<sequence>MRSLLVILFLIVYSIVSLPLYLIEFIIGKINPGLKVKSSQAIVVTAFRMILFLCGIKVTVKGKENIPKEEAALFVFNHRSYFDILIGYTTVGKLAGFVAKKEMEHIPCIARWMRYLHCLFLDRENAREGLKTILEGVNLLKNGHSIFIAPEGTRNHEKEMLPFKEGSLKMAEKSGAPIVPVAMSHTDELLELHMPWIKKGHVIVEYCKPVRVEDLSKEQKKYLGAHVQDILKDTLKKNEVNYQ</sequence>
<keyword evidence="10" id="KW-1185">Reference proteome</keyword>
<dbReference type="NCBIfam" id="TIGR00530">
    <property type="entry name" value="AGP_acyltrn"/>
    <property type="match status" value="1"/>
</dbReference>
<comment type="domain">
    <text evidence="7">The HXXXXD motif is essential for acyltransferase activity and may constitute the binding site for the phosphate moiety of the glycerol-3-phosphate.</text>
</comment>
<gene>
    <name evidence="9" type="ORF">bsdtb5_01150</name>
</gene>
<keyword evidence="6 7" id="KW-0012">Acyltransferase</keyword>
<feature type="domain" description="Phospholipid/glycerol acyltransferase" evidence="8">
    <location>
        <begin position="72"/>
        <end position="186"/>
    </location>
</feature>
<dbReference type="PANTHER" id="PTHR10434:SF64">
    <property type="entry name" value="1-ACYL-SN-GLYCEROL-3-PHOSPHATE ACYLTRANSFERASE-RELATED"/>
    <property type="match status" value="1"/>
</dbReference>
<dbReference type="EMBL" id="AP024169">
    <property type="protein sequence ID" value="BCN28820.1"/>
    <property type="molecule type" value="Genomic_DNA"/>
</dbReference>